<evidence type="ECO:0000256" key="12">
    <source>
        <dbReference type="ARBA" id="ARBA00023303"/>
    </source>
</evidence>
<dbReference type="Pfam" id="PF00060">
    <property type="entry name" value="Lig_chan"/>
    <property type="match status" value="1"/>
</dbReference>
<dbReference type="GO" id="GO:0050906">
    <property type="term" value="P:detection of stimulus involved in sensory perception"/>
    <property type="evidence" value="ECO:0007669"/>
    <property type="project" value="UniProtKB-ARBA"/>
</dbReference>
<feature type="transmembrane region" description="Helical" evidence="13">
    <location>
        <begin position="133"/>
        <end position="154"/>
    </location>
</feature>
<evidence type="ECO:0000259" key="14">
    <source>
        <dbReference type="SMART" id="SM00918"/>
    </source>
</evidence>
<dbReference type="Gene3D" id="3.40.190.10">
    <property type="entry name" value="Periplasmic binding protein-like II"/>
    <property type="match status" value="1"/>
</dbReference>
<evidence type="ECO:0000256" key="4">
    <source>
        <dbReference type="ARBA" id="ARBA00022475"/>
    </source>
</evidence>
<dbReference type="Gene3D" id="1.10.287.70">
    <property type="match status" value="1"/>
</dbReference>
<evidence type="ECO:0000256" key="9">
    <source>
        <dbReference type="ARBA" id="ARBA00023170"/>
    </source>
</evidence>
<comment type="subcellular location">
    <subcellularLocation>
        <location evidence="1">Cell membrane</location>
        <topology evidence="1">Multi-pass membrane protein</topology>
    </subcellularLocation>
</comment>
<keyword evidence="4" id="KW-1003">Cell membrane</keyword>
<evidence type="ECO:0000256" key="5">
    <source>
        <dbReference type="ARBA" id="ARBA00022692"/>
    </source>
</evidence>
<dbReference type="GO" id="GO:0015276">
    <property type="term" value="F:ligand-gated monoatomic ion channel activity"/>
    <property type="evidence" value="ECO:0007669"/>
    <property type="project" value="InterPro"/>
</dbReference>
<dbReference type="InterPro" id="IPR052192">
    <property type="entry name" value="Insect_Ionotropic_Sensory_Rcpt"/>
</dbReference>
<keyword evidence="7" id="KW-0406">Ion transport</keyword>
<keyword evidence="9 15" id="KW-0675">Receptor</keyword>
<evidence type="ECO:0000256" key="8">
    <source>
        <dbReference type="ARBA" id="ARBA00023136"/>
    </source>
</evidence>
<dbReference type="EMBL" id="BPLQ01001721">
    <property type="protein sequence ID" value="GIX84484.1"/>
    <property type="molecule type" value="Genomic_DNA"/>
</dbReference>
<evidence type="ECO:0000256" key="13">
    <source>
        <dbReference type="SAM" id="Phobius"/>
    </source>
</evidence>
<feature type="domain" description="Ionotropic glutamate receptor L-glutamate and glycine-binding" evidence="14">
    <location>
        <begin position="20"/>
        <end position="80"/>
    </location>
</feature>
<keyword evidence="11" id="KW-1071">Ligand-gated ion channel</keyword>
<keyword evidence="8 13" id="KW-0472">Membrane</keyword>
<gene>
    <name evidence="15" type="primary">Grik1_4</name>
    <name evidence="15" type="ORF">CDAR_607241</name>
</gene>
<dbReference type="AlphaFoldDB" id="A0AAV4NJG0"/>
<evidence type="ECO:0000256" key="7">
    <source>
        <dbReference type="ARBA" id="ARBA00023065"/>
    </source>
</evidence>
<evidence type="ECO:0000256" key="11">
    <source>
        <dbReference type="ARBA" id="ARBA00023286"/>
    </source>
</evidence>
<dbReference type="InterPro" id="IPR001320">
    <property type="entry name" value="Iontro_rcpt_C"/>
</dbReference>
<keyword evidence="12" id="KW-0407">Ion channel</keyword>
<evidence type="ECO:0000313" key="15">
    <source>
        <dbReference type="EMBL" id="GIX84484.1"/>
    </source>
</evidence>
<dbReference type="Pfam" id="PF10613">
    <property type="entry name" value="Lig_chan-Glu_bd"/>
    <property type="match status" value="1"/>
</dbReference>
<evidence type="ECO:0000256" key="2">
    <source>
        <dbReference type="ARBA" id="ARBA00008685"/>
    </source>
</evidence>
<evidence type="ECO:0000256" key="1">
    <source>
        <dbReference type="ARBA" id="ARBA00004651"/>
    </source>
</evidence>
<feature type="transmembrane region" description="Helical" evidence="13">
    <location>
        <begin position="375"/>
        <end position="398"/>
    </location>
</feature>
<proteinExistence type="inferred from homology"/>
<dbReference type="Proteomes" id="UP001054837">
    <property type="component" value="Unassembled WGS sequence"/>
</dbReference>
<dbReference type="SMART" id="SM00918">
    <property type="entry name" value="Lig_chan-Glu_bd"/>
    <property type="match status" value="1"/>
</dbReference>
<evidence type="ECO:0000256" key="6">
    <source>
        <dbReference type="ARBA" id="ARBA00022989"/>
    </source>
</evidence>
<dbReference type="PANTHER" id="PTHR42643:SF24">
    <property type="entry name" value="IONOTROPIC RECEPTOR 60A"/>
    <property type="match status" value="1"/>
</dbReference>
<protein>
    <submittedName>
        <fullName evidence="15">Glutamate receptor ionotropic, kainate 1</fullName>
    </submittedName>
</protein>
<evidence type="ECO:0000256" key="10">
    <source>
        <dbReference type="ARBA" id="ARBA00023180"/>
    </source>
</evidence>
<keyword evidence="16" id="KW-1185">Reference proteome</keyword>
<keyword evidence="3" id="KW-0813">Transport</keyword>
<evidence type="ECO:0000256" key="3">
    <source>
        <dbReference type="ARBA" id="ARBA00022448"/>
    </source>
</evidence>
<sequence>MKEFHNLKNVRAVLPPGKNIYVTNDSVKGIASIPVIESKFLDLVSKSMGFLYELMVPEDGLFGNRLEDGNWTGVVGLLQRNEADMAFSYLSMNYERYLILDFSTTYSSQVQTFVTEMPPLVPKTTVFMYPFDMSIWIGFLVLVPTLSTIFYYLMRKKRSFATILTTVVGNLFKQPVNVTISTVSLRILYSFWWLFVTLMTLSYGAVFLSFLTVPLREKGVQTVMELCQAVKSGSYKALMPKGSSLLQFLIESEHVHLHELGESIKKNNWFYDTREKITNYFAPRTALIGPKMRFTGSIYADKRVSEDSFGVWNVGVVLSKQFCCEDKLNKIILSLISAGMYEKIINDEIFRSGLGTYVDVINSEKTHSLNLEDMYGVFILLIAGYLISAICFIGEIIFHRKMQLQMLFISQRNI</sequence>
<accession>A0AAV4NJG0</accession>
<name>A0AAV4NJG0_9ARAC</name>
<dbReference type="GO" id="GO:0005886">
    <property type="term" value="C:plasma membrane"/>
    <property type="evidence" value="ECO:0007669"/>
    <property type="project" value="UniProtKB-SubCell"/>
</dbReference>
<comment type="similarity">
    <text evidence="2">Belongs to the glutamate-gated ion channel (TC 1.A.10.1) family.</text>
</comment>
<reference evidence="15 16" key="1">
    <citation type="submission" date="2021-06" db="EMBL/GenBank/DDBJ databases">
        <title>Caerostris darwini draft genome.</title>
        <authorList>
            <person name="Kono N."/>
            <person name="Arakawa K."/>
        </authorList>
    </citation>
    <scope>NUCLEOTIDE SEQUENCE [LARGE SCALE GENOMIC DNA]</scope>
</reference>
<keyword evidence="5 13" id="KW-0812">Transmembrane</keyword>
<dbReference type="SUPFAM" id="SSF53850">
    <property type="entry name" value="Periplasmic binding protein-like II"/>
    <property type="match status" value="1"/>
</dbReference>
<keyword evidence="6 13" id="KW-1133">Transmembrane helix</keyword>
<dbReference type="PANTHER" id="PTHR42643">
    <property type="entry name" value="IONOTROPIC RECEPTOR 20A-RELATED"/>
    <property type="match status" value="1"/>
</dbReference>
<evidence type="ECO:0000313" key="16">
    <source>
        <dbReference type="Proteomes" id="UP001054837"/>
    </source>
</evidence>
<dbReference type="InterPro" id="IPR019594">
    <property type="entry name" value="Glu/Gly-bd"/>
</dbReference>
<keyword evidence="10" id="KW-0325">Glycoprotein</keyword>
<comment type="caution">
    <text evidence="15">The sequence shown here is derived from an EMBL/GenBank/DDBJ whole genome shotgun (WGS) entry which is preliminary data.</text>
</comment>
<organism evidence="15 16">
    <name type="scientific">Caerostris darwini</name>
    <dbReference type="NCBI Taxonomy" id="1538125"/>
    <lineage>
        <taxon>Eukaryota</taxon>
        <taxon>Metazoa</taxon>
        <taxon>Ecdysozoa</taxon>
        <taxon>Arthropoda</taxon>
        <taxon>Chelicerata</taxon>
        <taxon>Arachnida</taxon>
        <taxon>Araneae</taxon>
        <taxon>Araneomorphae</taxon>
        <taxon>Entelegynae</taxon>
        <taxon>Araneoidea</taxon>
        <taxon>Araneidae</taxon>
        <taxon>Caerostris</taxon>
    </lineage>
</organism>
<feature type="transmembrane region" description="Helical" evidence="13">
    <location>
        <begin position="191"/>
        <end position="211"/>
    </location>
</feature>